<reference evidence="9 10" key="1">
    <citation type="submission" date="2019-03" db="EMBL/GenBank/DDBJ databases">
        <title>Genomic Encyclopedia of Type Strains, Phase IV (KMG-IV): sequencing the most valuable type-strain genomes for metagenomic binning, comparative biology and taxonomic classification.</title>
        <authorList>
            <person name="Goeker M."/>
        </authorList>
    </citation>
    <scope>NUCLEOTIDE SEQUENCE [LARGE SCALE GENOMIC DNA]</scope>
    <source>
        <strain evidence="9 10">DSM 25894</strain>
    </source>
</reference>
<evidence type="ECO:0000259" key="8">
    <source>
        <dbReference type="PROSITE" id="PS51459"/>
    </source>
</evidence>
<dbReference type="GO" id="GO:0005524">
    <property type="term" value="F:ATP binding"/>
    <property type="evidence" value="ECO:0007669"/>
    <property type="project" value="UniProtKB-KW"/>
</dbReference>
<dbReference type="GO" id="GO:0051302">
    <property type="term" value="P:regulation of cell division"/>
    <property type="evidence" value="ECO:0007669"/>
    <property type="project" value="TreeGrafter"/>
</dbReference>
<evidence type="ECO:0000256" key="6">
    <source>
        <dbReference type="ARBA" id="ARBA00047939"/>
    </source>
</evidence>
<dbReference type="Proteomes" id="UP000294650">
    <property type="component" value="Unassembled WGS sequence"/>
</dbReference>
<proteinExistence type="predicted"/>
<evidence type="ECO:0000256" key="5">
    <source>
        <dbReference type="ARBA" id="ARBA00034531"/>
    </source>
</evidence>
<name>A0A4R3MSG1_9BACI</name>
<dbReference type="InterPro" id="IPR036597">
    <property type="entry name" value="Fido-like_dom_sf"/>
</dbReference>
<evidence type="ECO:0000313" key="9">
    <source>
        <dbReference type="EMBL" id="TCT18905.1"/>
    </source>
</evidence>
<dbReference type="GO" id="GO:0070733">
    <property type="term" value="F:AMPylase activity"/>
    <property type="evidence" value="ECO:0007669"/>
    <property type="project" value="UniProtKB-EC"/>
</dbReference>
<dbReference type="RefSeq" id="WP_132372573.1">
    <property type="nucleotide sequence ID" value="NZ_SMAN01000020.1"/>
</dbReference>
<dbReference type="SUPFAM" id="SSF140931">
    <property type="entry name" value="Fic-like"/>
    <property type="match status" value="1"/>
</dbReference>
<dbReference type="PROSITE" id="PS51459">
    <property type="entry name" value="FIDO"/>
    <property type="match status" value="1"/>
</dbReference>
<comment type="catalytic activity">
    <reaction evidence="7">
        <text>L-tyrosyl-[protein] + ATP = O-(5'-adenylyl)-L-tyrosyl-[protein] + diphosphate</text>
        <dbReference type="Rhea" id="RHEA:54288"/>
        <dbReference type="Rhea" id="RHEA-COMP:10136"/>
        <dbReference type="Rhea" id="RHEA-COMP:13846"/>
        <dbReference type="ChEBI" id="CHEBI:30616"/>
        <dbReference type="ChEBI" id="CHEBI:33019"/>
        <dbReference type="ChEBI" id="CHEBI:46858"/>
        <dbReference type="ChEBI" id="CHEBI:83624"/>
        <dbReference type="EC" id="2.7.7.108"/>
    </reaction>
</comment>
<evidence type="ECO:0000256" key="3">
    <source>
        <dbReference type="ARBA" id="ARBA00022741"/>
    </source>
</evidence>
<dbReference type="PANTHER" id="PTHR39560">
    <property type="entry name" value="PROTEIN ADENYLYLTRANSFERASE FIC-RELATED"/>
    <property type="match status" value="1"/>
</dbReference>
<feature type="domain" description="Fido" evidence="8">
    <location>
        <begin position="48"/>
        <end position="185"/>
    </location>
</feature>
<gene>
    <name evidence="9" type="ORF">EDD68_1208</name>
</gene>
<dbReference type="OrthoDB" id="9813719at2"/>
<keyword evidence="1" id="KW-0808">Transferase</keyword>
<dbReference type="Pfam" id="PF02661">
    <property type="entry name" value="Fic"/>
    <property type="match status" value="1"/>
</dbReference>
<keyword evidence="2" id="KW-0548">Nucleotidyltransferase</keyword>
<keyword evidence="10" id="KW-1185">Reference proteome</keyword>
<dbReference type="AlphaFoldDB" id="A0A4R3MSG1"/>
<dbReference type="Gene3D" id="1.10.3290.10">
    <property type="entry name" value="Fido-like domain"/>
    <property type="match status" value="1"/>
</dbReference>
<accession>A0A4R3MSG1</accession>
<dbReference type="PANTHER" id="PTHR39560:SF1">
    <property type="entry name" value="PROTEIN ADENYLYLTRANSFERASE FIC-RELATED"/>
    <property type="match status" value="1"/>
</dbReference>
<sequence length="192" mass="22374">MSNYCYPDTNVLINLANIRDLGKLETYEAAYTLLRLTELYKSPITGSFDAKHLKDIHRYIFQDVYPFAGEFRTVNIQKGSSIFALYPFIESQLNHLLNELRDEQFLKNLDKNEFSGRLAYYFAELNAIHPFREGNGRAIREFIRCVSWQAGYTIDWSRMDKDLYLLASIESMTSSPEKLAQLFFSSIAVRFC</sequence>
<evidence type="ECO:0000256" key="1">
    <source>
        <dbReference type="ARBA" id="ARBA00022679"/>
    </source>
</evidence>
<protein>
    <recommendedName>
        <fullName evidence="5">protein adenylyltransferase</fullName>
        <ecNumber evidence="5">2.7.7.108</ecNumber>
    </recommendedName>
</protein>
<organism evidence="9 10">
    <name type="scientific">Melghiribacillus thermohalophilus</name>
    <dbReference type="NCBI Taxonomy" id="1324956"/>
    <lineage>
        <taxon>Bacteria</taxon>
        <taxon>Bacillati</taxon>
        <taxon>Bacillota</taxon>
        <taxon>Bacilli</taxon>
        <taxon>Bacillales</taxon>
        <taxon>Bacillaceae</taxon>
        <taxon>Melghiribacillus</taxon>
    </lineage>
</organism>
<dbReference type="EC" id="2.7.7.108" evidence="5"/>
<dbReference type="InterPro" id="IPR003812">
    <property type="entry name" value="Fido"/>
</dbReference>
<keyword evidence="3" id="KW-0547">Nucleotide-binding</keyword>
<evidence type="ECO:0000313" key="10">
    <source>
        <dbReference type="Proteomes" id="UP000294650"/>
    </source>
</evidence>
<comment type="caution">
    <text evidence="9">The sequence shown here is derived from an EMBL/GenBank/DDBJ whole genome shotgun (WGS) entry which is preliminary data.</text>
</comment>
<evidence type="ECO:0000256" key="4">
    <source>
        <dbReference type="ARBA" id="ARBA00022840"/>
    </source>
</evidence>
<evidence type="ECO:0000256" key="2">
    <source>
        <dbReference type="ARBA" id="ARBA00022695"/>
    </source>
</evidence>
<dbReference type="EMBL" id="SMAN01000020">
    <property type="protein sequence ID" value="TCT18905.1"/>
    <property type="molecule type" value="Genomic_DNA"/>
</dbReference>
<keyword evidence="4" id="KW-0067">ATP-binding</keyword>
<evidence type="ECO:0000256" key="7">
    <source>
        <dbReference type="ARBA" id="ARBA00048696"/>
    </source>
</evidence>
<comment type="catalytic activity">
    <reaction evidence="6">
        <text>L-threonyl-[protein] + ATP = 3-O-(5'-adenylyl)-L-threonyl-[protein] + diphosphate</text>
        <dbReference type="Rhea" id="RHEA:54292"/>
        <dbReference type="Rhea" id="RHEA-COMP:11060"/>
        <dbReference type="Rhea" id="RHEA-COMP:13847"/>
        <dbReference type="ChEBI" id="CHEBI:30013"/>
        <dbReference type="ChEBI" id="CHEBI:30616"/>
        <dbReference type="ChEBI" id="CHEBI:33019"/>
        <dbReference type="ChEBI" id="CHEBI:138113"/>
        <dbReference type="EC" id="2.7.7.108"/>
    </reaction>
</comment>